<reference evidence="1" key="1">
    <citation type="journal article" date="2011" name="ISME J.">
        <title>The endosymbionts of the deep-sea tubeworms Riftia pachyptila and Tevnia jerichonana share an identical physiology as revealed by proteogenomic analyses.</title>
        <authorList>
            <person name="Gardebrecht A."/>
            <person name="Markert S."/>
            <person name="Felbeck H."/>
            <person name="Thuermer A."/>
            <person name="Albrecht D."/>
            <person name="Wollherr A."/>
            <person name="Kabisch J."/>
            <person name="Lehmann R."/>
            <person name="Daniel R."/>
            <person name="Liesegang H."/>
            <person name="Hecker M."/>
            <person name="Sievert S.M."/>
            <person name="Schweder T."/>
        </authorList>
    </citation>
    <scope>NUCLEOTIDE SEQUENCE [LARGE SCALE GENOMIC DNA]</scope>
</reference>
<dbReference type="Proteomes" id="UP000004491">
    <property type="component" value="Unassembled WGS sequence"/>
</dbReference>
<evidence type="ECO:0000313" key="2">
    <source>
        <dbReference type="Proteomes" id="UP000004491"/>
    </source>
</evidence>
<organism evidence="1 2">
    <name type="scientific">endosymbiont of Riftia pachyptila</name>
    <name type="common">vent Ph05</name>
    <dbReference type="NCBI Taxonomy" id="1048808"/>
    <lineage>
        <taxon>Bacteria</taxon>
        <taxon>Pseudomonadati</taxon>
        <taxon>Pseudomonadota</taxon>
        <taxon>Gammaproteobacteria</taxon>
        <taxon>sulfur-oxidizing symbionts</taxon>
    </lineage>
</organism>
<protein>
    <submittedName>
        <fullName evidence="1">Uncharacterized protein</fullName>
    </submittedName>
</protein>
<dbReference type="AlphaFoldDB" id="G2DC01"/>
<proteinExistence type="predicted"/>
<gene>
    <name evidence="1" type="ORF">Rifp1Sym_aw00380</name>
</gene>
<evidence type="ECO:0000313" key="1">
    <source>
        <dbReference type="EMBL" id="EGV51890.1"/>
    </source>
</evidence>
<keyword evidence="2" id="KW-1185">Reference proteome</keyword>
<name>G2DC01_9GAMM</name>
<accession>G2DC01</accession>
<dbReference type="EMBL" id="AFOC01000024">
    <property type="protein sequence ID" value="EGV51890.1"/>
    <property type="molecule type" value="Genomic_DNA"/>
</dbReference>
<sequence>MSVTKLIFTPVGLALLMGIAPPIYRDAIYLIAG</sequence>
<comment type="caution">
    <text evidence="1">The sequence shown here is derived from an EMBL/GenBank/DDBJ whole genome shotgun (WGS) entry which is preliminary data.</text>
</comment>